<evidence type="ECO:0000256" key="3">
    <source>
        <dbReference type="ARBA" id="ARBA00023239"/>
    </source>
</evidence>
<reference evidence="6" key="1">
    <citation type="journal article" date="2014" name="BMC Genomics">
        <title>Genome characteristics reveal the impact of lichenization on lichen-forming fungus Endocarpon pusillum Hedwig (Verrucariales, Ascomycota).</title>
        <authorList>
            <person name="Wang Y.-Y."/>
            <person name="Liu B."/>
            <person name="Zhang X.-Y."/>
            <person name="Zhou Q.-M."/>
            <person name="Zhang T."/>
            <person name="Li H."/>
            <person name="Yu Y.-F."/>
            <person name="Zhang X.-L."/>
            <person name="Hao X.-Y."/>
            <person name="Wang M."/>
            <person name="Wang L."/>
            <person name="Wei J.-C."/>
        </authorList>
    </citation>
    <scope>NUCLEOTIDE SEQUENCE [LARGE SCALE GENOMIC DNA]</scope>
    <source>
        <strain evidence="6">Z07020 / HMAS-L-300199</strain>
    </source>
</reference>
<dbReference type="Gene3D" id="3.20.20.60">
    <property type="entry name" value="Phosphoenolpyruvate-binding domains"/>
    <property type="match status" value="1"/>
</dbReference>
<evidence type="ECO:0000313" key="6">
    <source>
        <dbReference type="Proteomes" id="UP000019373"/>
    </source>
</evidence>
<dbReference type="GeneID" id="19240966"/>
<dbReference type="OMA" id="WNRVDDY"/>
<feature type="domain" description="HpcH/HpaI aldolase/citrate lyase" evidence="4">
    <location>
        <begin position="34"/>
        <end position="245"/>
    </location>
</feature>
<evidence type="ECO:0000256" key="2">
    <source>
        <dbReference type="ARBA" id="ARBA00022723"/>
    </source>
</evidence>
<dbReference type="Proteomes" id="UP000019373">
    <property type="component" value="Unassembled WGS sequence"/>
</dbReference>
<dbReference type="EMBL" id="KE721233">
    <property type="protein sequence ID" value="ERF71190.1"/>
    <property type="molecule type" value="Genomic_DNA"/>
</dbReference>
<accession>U1HLP8</accession>
<dbReference type="SUPFAM" id="SSF51621">
    <property type="entry name" value="Phosphoenolpyruvate/pyruvate domain"/>
    <property type="match status" value="1"/>
</dbReference>
<dbReference type="PANTHER" id="PTHR30502:SF0">
    <property type="entry name" value="PHOSPHOENOLPYRUVATE CARBOXYLASE FAMILY PROTEIN"/>
    <property type="match status" value="1"/>
</dbReference>
<evidence type="ECO:0000259" key="4">
    <source>
        <dbReference type="Pfam" id="PF03328"/>
    </source>
</evidence>
<dbReference type="GO" id="GO:0046872">
    <property type="term" value="F:metal ion binding"/>
    <property type="evidence" value="ECO:0007669"/>
    <property type="project" value="UniProtKB-KW"/>
</dbReference>
<dbReference type="OrthoDB" id="1621678at2759"/>
<sequence length="293" mass="31205">MASIMQNANRLRRALLSHSGISFGAWQMLPGGNLSRTIARTGYDWVCVDCEHGNIADNQMHESVAAIASCGVSPIVRIPANEGWMVKRALDSGAHGIVVPLLYTADDARKLVQSAKFPPVGQRGYGSPFSMGAFGDPSGLEYLQQANEALVTVVQIETREAFEDVEAIAKVEGIDVLLVGPYDLGNNLHHPITSGEPDVELKAAIEKIRKAAVTAGKKAGIYCISGEQARRYADQGFHMISVVADMVALPTFMADSLVKAKGSYGHAALNMAKGVVYGTASSLSSKDKEGKKS</sequence>
<dbReference type="Pfam" id="PF03328">
    <property type="entry name" value="HpcH_HpaI"/>
    <property type="match status" value="1"/>
</dbReference>
<name>U1HLP8_ENDPU</name>
<dbReference type="RefSeq" id="XP_007803206.1">
    <property type="nucleotide sequence ID" value="XM_007805015.1"/>
</dbReference>
<comment type="similarity">
    <text evidence="1">Belongs to the HpcH/HpaI aldolase family.</text>
</comment>
<evidence type="ECO:0000313" key="5">
    <source>
        <dbReference type="EMBL" id="ERF71190.1"/>
    </source>
</evidence>
<dbReference type="InterPro" id="IPR050251">
    <property type="entry name" value="HpcH-HpaI_aldolase"/>
</dbReference>
<dbReference type="GO" id="GO:0016832">
    <property type="term" value="F:aldehyde-lyase activity"/>
    <property type="evidence" value="ECO:0007669"/>
    <property type="project" value="TreeGrafter"/>
</dbReference>
<proteinExistence type="inferred from homology"/>
<gene>
    <name evidence="5" type="ORF">EPUS_06019</name>
</gene>
<evidence type="ECO:0000256" key="1">
    <source>
        <dbReference type="ARBA" id="ARBA00005568"/>
    </source>
</evidence>
<keyword evidence="2" id="KW-0479">Metal-binding</keyword>
<dbReference type="PANTHER" id="PTHR30502">
    <property type="entry name" value="2-KETO-3-DEOXY-L-RHAMNONATE ALDOLASE"/>
    <property type="match status" value="1"/>
</dbReference>
<dbReference type="AlphaFoldDB" id="U1HLP8"/>
<organism evidence="5 6">
    <name type="scientific">Endocarpon pusillum (strain Z07020 / HMAS-L-300199)</name>
    <name type="common">Lichen-forming fungus</name>
    <dbReference type="NCBI Taxonomy" id="1263415"/>
    <lineage>
        <taxon>Eukaryota</taxon>
        <taxon>Fungi</taxon>
        <taxon>Dikarya</taxon>
        <taxon>Ascomycota</taxon>
        <taxon>Pezizomycotina</taxon>
        <taxon>Eurotiomycetes</taxon>
        <taxon>Chaetothyriomycetidae</taxon>
        <taxon>Verrucariales</taxon>
        <taxon>Verrucariaceae</taxon>
        <taxon>Endocarpon</taxon>
    </lineage>
</organism>
<dbReference type="HOGENOM" id="CLU_059964_3_0_1"/>
<keyword evidence="6" id="KW-1185">Reference proteome</keyword>
<keyword evidence="3" id="KW-0456">Lyase</keyword>
<dbReference type="GO" id="GO:0005737">
    <property type="term" value="C:cytoplasm"/>
    <property type="evidence" value="ECO:0007669"/>
    <property type="project" value="TreeGrafter"/>
</dbReference>
<dbReference type="InterPro" id="IPR015813">
    <property type="entry name" value="Pyrv/PenolPyrv_kinase-like_dom"/>
</dbReference>
<protein>
    <recommendedName>
        <fullName evidence="4">HpcH/HpaI aldolase/citrate lyase domain-containing protein</fullName>
    </recommendedName>
</protein>
<dbReference type="InterPro" id="IPR040442">
    <property type="entry name" value="Pyrv_kinase-like_dom_sf"/>
</dbReference>
<dbReference type="eggNOG" id="ENOG502QR7H">
    <property type="taxonomic scope" value="Eukaryota"/>
</dbReference>
<dbReference type="InterPro" id="IPR005000">
    <property type="entry name" value="Aldolase/citrate-lyase_domain"/>
</dbReference>